<gene>
    <name evidence="1" type="ORF">PGLA1383_LOCUS1609</name>
</gene>
<keyword evidence="2" id="KW-1185">Reference proteome</keyword>
<accession>A0A813DAG6</accession>
<evidence type="ECO:0000313" key="1">
    <source>
        <dbReference type="EMBL" id="CAE8582613.1"/>
    </source>
</evidence>
<organism evidence="1 2">
    <name type="scientific">Polarella glacialis</name>
    <name type="common">Dinoflagellate</name>
    <dbReference type="NCBI Taxonomy" id="89957"/>
    <lineage>
        <taxon>Eukaryota</taxon>
        <taxon>Sar</taxon>
        <taxon>Alveolata</taxon>
        <taxon>Dinophyceae</taxon>
        <taxon>Suessiales</taxon>
        <taxon>Suessiaceae</taxon>
        <taxon>Polarella</taxon>
    </lineage>
</organism>
<protein>
    <submittedName>
        <fullName evidence="1">Uncharacterized protein</fullName>
    </submittedName>
</protein>
<dbReference type="InterPro" id="IPR036322">
    <property type="entry name" value="WD40_repeat_dom_sf"/>
</dbReference>
<dbReference type="InterPro" id="IPR001680">
    <property type="entry name" value="WD40_rpt"/>
</dbReference>
<dbReference type="Pfam" id="PF00400">
    <property type="entry name" value="WD40"/>
    <property type="match status" value="1"/>
</dbReference>
<comment type="caution">
    <text evidence="1">The sequence shown here is derived from an EMBL/GenBank/DDBJ whole genome shotgun (WGS) entry which is preliminary data.</text>
</comment>
<dbReference type="Proteomes" id="UP000654075">
    <property type="component" value="Unassembled WGS sequence"/>
</dbReference>
<evidence type="ECO:0000313" key="2">
    <source>
        <dbReference type="Proteomes" id="UP000654075"/>
    </source>
</evidence>
<dbReference type="OrthoDB" id="538223at2759"/>
<feature type="non-terminal residue" evidence="1">
    <location>
        <position position="1"/>
    </location>
</feature>
<dbReference type="SUPFAM" id="SSF50978">
    <property type="entry name" value="WD40 repeat-like"/>
    <property type="match status" value="1"/>
</dbReference>
<reference evidence="1" key="1">
    <citation type="submission" date="2021-02" db="EMBL/GenBank/DDBJ databases">
        <authorList>
            <person name="Dougan E. K."/>
            <person name="Rhodes N."/>
            <person name="Thang M."/>
            <person name="Chan C."/>
        </authorList>
    </citation>
    <scope>NUCLEOTIDE SEQUENCE</scope>
</reference>
<dbReference type="AlphaFoldDB" id="A0A813DAG6"/>
<name>A0A813DAG6_POLGL</name>
<proteinExistence type="predicted"/>
<dbReference type="Gene3D" id="2.130.10.10">
    <property type="entry name" value="YVTN repeat-like/Quinoprotein amine dehydrogenase"/>
    <property type="match status" value="1"/>
</dbReference>
<dbReference type="EMBL" id="CAJNNV010000438">
    <property type="protein sequence ID" value="CAE8582613.1"/>
    <property type="molecule type" value="Genomic_DNA"/>
</dbReference>
<dbReference type="InterPro" id="IPR015943">
    <property type="entry name" value="WD40/YVTN_repeat-like_dom_sf"/>
</dbReference>
<sequence length="84" mass="9131">ECRSLIVADGIPDPFVGVVCVVLSVAFHPDGGLLASGSYDYTGKVFVTSPWAEVTTLQSTQVWCLPWPSTQTADCWLQSLKTRQ</sequence>